<comment type="caution">
    <text evidence="2">The sequence shown here is derived from an EMBL/GenBank/DDBJ whole genome shotgun (WGS) entry which is preliminary data.</text>
</comment>
<sequence length="89" mass="10009">MSPGRRPSIHGNQYQNVQIGGSGPAHLGNAYHFSRENPLKDLPFATNAPFNSSSHQHEPARLPDTRVDLLQGIYDWDDGAHRQDERCIF</sequence>
<reference evidence="2" key="1">
    <citation type="journal article" date="2021" name="IMA Fungus">
        <title>Genomic characterization of three marine fungi, including Emericellopsis atlantica sp. nov. with signatures of a generalist lifestyle and marine biomass degradation.</title>
        <authorList>
            <person name="Hagestad O.C."/>
            <person name="Hou L."/>
            <person name="Andersen J.H."/>
            <person name="Hansen E.H."/>
            <person name="Altermark B."/>
            <person name="Li C."/>
            <person name="Kuhnert E."/>
            <person name="Cox R.J."/>
            <person name="Crous P.W."/>
            <person name="Spatafora J.W."/>
            <person name="Lail K."/>
            <person name="Amirebrahimi M."/>
            <person name="Lipzen A."/>
            <person name="Pangilinan J."/>
            <person name="Andreopoulos W."/>
            <person name="Hayes R.D."/>
            <person name="Ng V."/>
            <person name="Grigoriev I.V."/>
            <person name="Jackson S.A."/>
            <person name="Sutton T.D.S."/>
            <person name="Dobson A.D.W."/>
            <person name="Rama T."/>
        </authorList>
    </citation>
    <scope>NUCLEOTIDE SEQUENCE</scope>
    <source>
        <strain evidence="2">TRa018bII</strain>
    </source>
</reference>
<keyword evidence="3" id="KW-1185">Reference proteome</keyword>
<proteinExistence type="predicted"/>
<dbReference type="Proteomes" id="UP000824998">
    <property type="component" value="Unassembled WGS sequence"/>
</dbReference>
<organism evidence="2 3">
    <name type="scientific">Amylocarpus encephaloides</name>
    <dbReference type="NCBI Taxonomy" id="45428"/>
    <lineage>
        <taxon>Eukaryota</taxon>
        <taxon>Fungi</taxon>
        <taxon>Dikarya</taxon>
        <taxon>Ascomycota</taxon>
        <taxon>Pezizomycotina</taxon>
        <taxon>Leotiomycetes</taxon>
        <taxon>Helotiales</taxon>
        <taxon>Helotiales incertae sedis</taxon>
        <taxon>Amylocarpus</taxon>
    </lineage>
</organism>
<gene>
    <name evidence="2" type="ORF">BJ875DRAFT_173440</name>
</gene>
<evidence type="ECO:0000256" key="1">
    <source>
        <dbReference type="SAM" id="MobiDB-lite"/>
    </source>
</evidence>
<accession>A0A9P8C1H3</accession>
<evidence type="ECO:0000313" key="3">
    <source>
        <dbReference type="Proteomes" id="UP000824998"/>
    </source>
</evidence>
<name>A0A9P8C1H3_9HELO</name>
<dbReference type="AlphaFoldDB" id="A0A9P8C1H3"/>
<feature type="region of interest" description="Disordered" evidence="1">
    <location>
        <begin position="1"/>
        <end position="63"/>
    </location>
</feature>
<protein>
    <submittedName>
        <fullName evidence="2">Uncharacterized protein</fullName>
    </submittedName>
</protein>
<dbReference type="EMBL" id="MU251716">
    <property type="protein sequence ID" value="KAG9229947.1"/>
    <property type="molecule type" value="Genomic_DNA"/>
</dbReference>
<evidence type="ECO:0000313" key="2">
    <source>
        <dbReference type="EMBL" id="KAG9229947.1"/>
    </source>
</evidence>
<dbReference type="OrthoDB" id="674604at2759"/>
<feature type="compositionally biased region" description="Polar residues" evidence="1">
    <location>
        <begin position="10"/>
        <end position="19"/>
    </location>
</feature>